<dbReference type="Proteomes" id="UP000183924">
    <property type="component" value="Unassembled WGS sequence"/>
</dbReference>
<dbReference type="Pfam" id="PF18014">
    <property type="entry name" value="Acetyltransf_18"/>
    <property type="match status" value="1"/>
</dbReference>
<dbReference type="GO" id="GO:0016747">
    <property type="term" value="F:acyltransferase activity, transferring groups other than amino-acyl groups"/>
    <property type="evidence" value="ECO:0007669"/>
    <property type="project" value="InterPro"/>
</dbReference>
<comment type="caution">
    <text evidence="2">The sequence shown here is derived from an EMBL/GenBank/DDBJ whole genome shotgun (WGS) entry which is preliminary data.</text>
</comment>
<dbReference type="PROSITE" id="PS51186">
    <property type="entry name" value="GNAT"/>
    <property type="match status" value="2"/>
</dbReference>
<evidence type="ECO:0000313" key="2">
    <source>
        <dbReference type="EMBL" id="OIZ96317.1"/>
    </source>
</evidence>
<dbReference type="Gene3D" id="3.40.630.30">
    <property type="match status" value="1"/>
</dbReference>
<proteinExistence type="predicted"/>
<accession>A0A1J8PMB4</accession>
<dbReference type="InterPro" id="IPR000182">
    <property type="entry name" value="GNAT_dom"/>
</dbReference>
<feature type="domain" description="N-acetyltransferase" evidence="1">
    <location>
        <begin position="181"/>
        <end position="326"/>
    </location>
</feature>
<dbReference type="PANTHER" id="PTHR47237">
    <property type="entry name" value="SLL0310 PROTEIN"/>
    <property type="match status" value="1"/>
</dbReference>
<organism evidence="2 3">
    <name type="scientific">Candidatus Rickettsiella isopodorum</name>
    <dbReference type="NCBI Taxonomy" id="1225476"/>
    <lineage>
        <taxon>Bacteria</taxon>
        <taxon>Pseudomonadati</taxon>
        <taxon>Pseudomonadota</taxon>
        <taxon>Gammaproteobacteria</taxon>
        <taxon>Legionellales</taxon>
        <taxon>Coxiellaceae</taxon>
        <taxon>Rickettsiella</taxon>
    </lineage>
</organism>
<dbReference type="InterPro" id="IPR016181">
    <property type="entry name" value="Acyl_CoA_acyltransferase"/>
</dbReference>
<dbReference type="OrthoDB" id="20916at2"/>
<dbReference type="InterPro" id="IPR052729">
    <property type="entry name" value="Acyl/Acetyltrans_Enzymes"/>
</dbReference>
<dbReference type="SUPFAM" id="SSF55729">
    <property type="entry name" value="Acyl-CoA N-acyltransferases (Nat)"/>
    <property type="match status" value="1"/>
</dbReference>
<reference evidence="2 3" key="1">
    <citation type="submission" date="2016-03" db="EMBL/GenBank/DDBJ databases">
        <title>Comparative genomics of Rickettsiella.</title>
        <authorList>
            <person name="Chandler C."/>
            <person name="Wang Y."/>
        </authorList>
    </citation>
    <scope>NUCLEOTIDE SEQUENCE [LARGE SCALE GENOMIC DNA]</scope>
    <source>
        <strain evidence="2 3">RCFS May 2013</strain>
    </source>
</reference>
<feature type="domain" description="N-acetyltransferase" evidence="1">
    <location>
        <begin position="37"/>
        <end position="173"/>
    </location>
</feature>
<dbReference type="InterPro" id="IPR041496">
    <property type="entry name" value="YitH/HolE_GNAT"/>
</dbReference>
<evidence type="ECO:0000313" key="3">
    <source>
        <dbReference type="Proteomes" id="UP000183924"/>
    </source>
</evidence>
<keyword evidence="3" id="KW-1185">Reference proteome</keyword>
<evidence type="ECO:0000259" key="1">
    <source>
        <dbReference type="PROSITE" id="PS51186"/>
    </source>
</evidence>
<dbReference type="Gene3D" id="3.40.630.90">
    <property type="match status" value="1"/>
</dbReference>
<sequence>MFSLFKLVNRFSFANIKSDRRFFSEISKNIVLTKSNFSMRSLKIFEFKEILSNWAVKEGWNPGKHEYLPFYLTSLNGHKGLFLNERIIASLSTVRYSKDLAYLGIYIVDPNFREQGLGQILVKATLEELTDCSLIGINAVQQQVSNYQRKYGFTSFHINSRWTGEFKMQPNFALRCSEMDIKIVGRERLDINELIDYDASIFSVPRVKFLRKWIEMPESYLLAAIKNEKICGYGVISKCRQGYKIAPLFANDKEIAQKLYASFAYFLQEKQAIVQLDVPENNQTAVKLATQLGFYKTFETTRMYKSKEPLIEKPSNSNVYAITTLEIG</sequence>
<protein>
    <recommendedName>
        <fullName evidence="1">N-acetyltransferase domain-containing protein</fullName>
    </recommendedName>
</protein>
<dbReference type="PANTHER" id="PTHR47237:SF1">
    <property type="entry name" value="SLL0310 PROTEIN"/>
    <property type="match status" value="1"/>
</dbReference>
<gene>
    <name evidence="2" type="ORF">A1D18_00430</name>
</gene>
<dbReference type="STRING" id="1225476.A1D18_00430"/>
<dbReference type="Pfam" id="PF00583">
    <property type="entry name" value="Acetyltransf_1"/>
    <property type="match status" value="1"/>
</dbReference>
<dbReference type="AlphaFoldDB" id="A0A1J8PMB4"/>
<dbReference type="EMBL" id="LUKY01000025">
    <property type="protein sequence ID" value="OIZ96317.1"/>
    <property type="molecule type" value="Genomic_DNA"/>
</dbReference>
<name>A0A1J8PMB4_9COXI</name>
<dbReference type="CDD" id="cd04301">
    <property type="entry name" value="NAT_SF"/>
    <property type="match status" value="1"/>
</dbReference>